<protein>
    <submittedName>
        <fullName evidence="2">Uncharacterized protein</fullName>
    </submittedName>
</protein>
<keyword evidence="1" id="KW-0812">Transmembrane</keyword>
<evidence type="ECO:0000313" key="3">
    <source>
        <dbReference type="Proteomes" id="UP001154282"/>
    </source>
</evidence>
<keyword evidence="1" id="KW-1133">Transmembrane helix</keyword>
<proteinExistence type="predicted"/>
<dbReference type="EMBL" id="CAMGYJ010000004">
    <property type="protein sequence ID" value="CAI0404532.1"/>
    <property type="molecule type" value="Genomic_DNA"/>
</dbReference>
<dbReference type="AlphaFoldDB" id="A0AAV0J404"/>
<feature type="transmembrane region" description="Helical" evidence="1">
    <location>
        <begin position="21"/>
        <end position="43"/>
    </location>
</feature>
<organism evidence="2 3">
    <name type="scientific">Linum tenue</name>
    <dbReference type="NCBI Taxonomy" id="586396"/>
    <lineage>
        <taxon>Eukaryota</taxon>
        <taxon>Viridiplantae</taxon>
        <taxon>Streptophyta</taxon>
        <taxon>Embryophyta</taxon>
        <taxon>Tracheophyta</taxon>
        <taxon>Spermatophyta</taxon>
        <taxon>Magnoliopsida</taxon>
        <taxon>eudicotyledons</taxon>
        <taxon>Gunneridae</taxon>
        <taxon>Pentapetalae</taxon>
        <taxon>rosids</taxon>
        <taxon>fabids</taxon>
        <taxon>Malpighiales</taxon>
        <taxon>Linaceae</taxon>
        <taxon>Linum</taxon>
    </lineage>
</organism>
<comment type="caution">
    <text evidence="2">The sequence shown here is derived from an EMBL/GenBank/DDBJ whole genome shotgun (WGS) entry which is preliminary data.</text>
</comment>
<gene>
    <name evidence="2" type="ORF">LITE_LOCUS12514</name>
</gene>
<name>A0AAV0J404_9ROSI</name>
<reference evidence="2" key="1">
    <citation type="submission" date="2022-08" db="EMBL/GenBank/DDBJ databases">
        <authorList>
            <person name="Gutierrez-Valencia J."/>
        </authorList>
    </citation>
    <scope>NUCLEOTIDE SEQUENCE</scope>
</reference>
<evidence type="ECO:0000313" key="2">
    <source>
        <dbReference type="EMBL" id="CAI0404532.1"/>
    </source>
</evidence>
<sequence length="56" mass="6207">MLKNQDFTNEERKVREPQSKINLFTMGSRETVVAAAVIVLLAGGDNLNQICKMVKG</sequence>
<keyword evidence="1" id="KW-0472">Membrane</keyword>
<accession>A0AAV0J404</accession>
<keyword evidence="3" id="KW-1185">Reference proteome</keyword>
<dbReference type="Proteomes" id="UP001154282">
    <property type="component" value="Unassembled WGS sequence"/>
</dbReference>
<evidence type="ECO:0000256" key="1">
    <source>
        <dbReference type="SAM" id="Phobius"/>
    </source>
</evidence>